<dbReference type="RefSeq" id="WP_015849144.1">
    <property type="nucleotide sequence ID" value="NZ_LGFD01000037.1"/>
</dbReference>
<gene>
    <name evidence="1" type="ORF">XD54_1624</name>
</gene>
<dbReference type="Proteomes" id="UP000053911">
    <property type="component" value="Unassembled WGS sequence"/>
</dbReference>
<sequence length="179" mass="20785">MRRIVVFLILGFLIGMSIQYTTAIPEEMLSKARIYVGWEEGYLESTLMPESTWLIVKWSKDWDLPFGFNIPEGAWMASHFIWYTNNISKGFFGYNETSLVSWGDPDIIPEAEYRVEEYVKIVILNENENKKYKEKGAFKASDLGYPFPENAYVVHYTVEVYNATTNSLLFEYTLVPLSP</sequence>
<evidence type="ECO:0000313" key="1">
    <source>
        <dbReference type="EMBL" id="KUK17064.1"/>
    </source>
</evidence>
<dbReference type="AlphaFoldDB" id="A0A117L139"/>
<dbReference type="GeneID" id="8095854"/>
<protein>
    <submittedName>
        <fullName evidence="1">Uncharacterized protein</fullName>
    </submittedName>
</protein>
<name>A0A117L139_9EURY</name>
<dbReference type="OMA" id="RIYVGWE"/>
<evidence type="ECO:0000313" key="2">
    <source>
        <dbReference type="Proteomes" id="UP000053911"/>
    </source>
</evidence>
<dbReference type="EMBL" id="LGFD01000037">
    <property type="protein sequence ID" value="KUK17064.1"/>
    <property type="molecule type" value="Genomic_DNA"/>
</dbReference>
<accession>A0A117L139</accession>
<comment type="caution">
    <text evidence="1">The sequence shown here is derived from an EMBL/GenBank/DDBJ whole genome shotgun (WGS) entry which is preliminary data.</text>
</comment>
<dbReference type="PATRIC" id="fig|172049.5.peg.1180"/>
<reference evidence="2" key="1">
    <citation type="journal article" date="2015" name="MBio">
        <title>Genome-Resolved Metagenomic Analysis Reveals Roles for Candidate Phyla and Other Microbial Community Members in Biogeochemical Transformations in Oil Reservoirs.</title>
        <authorList>
            <person name="Hu P."/>
            <person name="Tom L."/>
            <person name="Singh A."/>
            <person name="Thomas B.C."/>
            <person name="Baker B.J."/>
            <person name="Piceno Y.M."/>
            <person name="Andersen G.L."/>
            <person name="Banfield J.F."/>
        </authorList>
    </citation>
    <scope>NUCLEOTIDE SEQUENCE [LARGE SCALE GENOMIC DNA]</scope>
</reference>
<organism evidence="1 2">
    <name type="scientific">Thermococcus sibiricus</name>
    <dbReference type="NCBI Taxonomy" id="172049"/>
    <lineage>
        <taxon>Archaea</taxon>
        <taxon>Methanobacteriati</taxon>
        <taxon>Methanobacteriota</taxon>
        <taxon>Thermococci</taxon>
        <taxon>Thermococcales</taxon>
        <taxon>Thermococcaceae</taxon>
        <taxon>Thermococcus</taxon>
    </lineage>
</organism>
<proteinExistence type="predicted"/>